<dbReference type="Gene3D" id="2.60.120.10">
    <property type="entry name" value="Jelly Rolls"/>
    <property type="match status" value="1"/>
</dbReference>
<evidence type="ECO:0000313" key="2">
    <source>
        <dbReference type="EMBL" id="MBF4693561.1"/>
    </source>
</evidence>
<protein>
    <submittedName>
        <fullName evidence="2">DUF2225 domain-containing protein</fullName>
    </submittedName>
</protein>
<reference evidence="2 3" key="1">
    <citation type="submission" date="2020-11" db="EMBL/GenBank/DDBJ databases">
        <title>Fusibacter basophilias sp. nov.</title>
        <authorList>
            <person name="Qiu D."/>
        </authorList>
    </citation>
    <scope>NUCLEOTIDE SEQUENCE [LARGE SCALE GENOMIC DNA]</scope>
    <source>
        <strain evidence="2 3">Q10-2</strain>
    </source>
</reference>
<dbReference type="InterPro" id="IPR014710">
    <property type="entry name" value="RmlC-like_jellyroll"/>
</dbReference>
<accession>A0ABR9ZT84</accession>
<organism evidence="2 3">
    <name type="scientific">Fusibacter ferrireducens</name>
    <dbReference type="NCBI Taxonomy" id="2785058"/>
    <lineage>
        <taxon>Bacteria</taxon>
        <taxon>Bacillati</taxon>
        <taxon>Bacillota</taxon>
        <taxon>Clostridia</taxon>
        <taxon>Eubacteriales</taxon>
        <taxon>Eubacteriales Family XII. Incertae Sedis</taxon>
        <taxon>Fusibacter</taxon>
    </lineage>
</organism>
<gene>
    <name evidence="2" type="ORF">ISU02_10535</name>
</gene>
<keyword evidence="3" id="KW-1185">Reference proteome</keyword>
<evidence type="ECO:0000259" key="1">
    <source>
        <dbReference type="Pfam" id="PF00027"/>
    </source>
</evidence>
<dbReference type="Pfam" id="PF09986">
    <property type="entry name" value="DUF2225"/>
    <property type="match status" value="1"/>
</dbReference>
<dbReference type="EMBL" id="JADKNH010000006">
    <property type="protein sequence ID" value="MBF4693561.1"/>
    <property type="molecule type" value="Genomic_DNA"/>
</dbReference>
<sequence length="370" mass="43773">MFETMHFKESEMIYSKGLLAEGIFMVKTGSVSLSKDGSLIYKQVRDGGYLELEKIINQLPFEFDAICNTKTEILYVPLRYLDVYVKEHPLQTIEMLSLLTEELEAINDKLLSQNQKDQFYNAKKGVQILKNEDHVEIKSERSYRKVLPAEHHKYLFDKDIVCPVCGINFKVNQIRFSQLELDHETRDFRHIYKDIDELWYQLWRCPYCHYTNFGSEFFKINNLVRNELKISLPRYKMNHELVLVKSNIQQVFADIYQMNVILERVTKSSFVKARLWQSYAWLLEDVNDYETAKHAREILLNYLEDAWYNSTSSLDPDDEIKLALKLAMLSYEFGNIKNARDYILQGVRVKTSNKSLKQRAQDLMYEIKKG</sequence>
<dbReference type="InterPro" id="IPR011990">
    <property type="entry name" value="TPR-like_helical_dom_sf"/>
</dbReference>
<dbReference type="Proteomes" id="UP000614200">
    <property type="component" value="Unassembled WGS sequence"/>
</dbReference>
<dbReference type="InterPro" id="IPR018708">
    <property type="entry name" value="DUF2225"/>
</dbReference>
<evidence type="ECO:0000313" key="3">
    <source>
        <dbReference type="Proteomes" id="UP000614200"/>
    </source>
</evidence>
<comment type="caution">
    <text evidence="2">The sequence shown here is derived from an EMBL/GenBank/DDBJ whole genome shotgun (WGS) entry which is preliminary data.</text>
</comment>
<dbReference type="InterPro" id="IPR000595">
    <property type="entry name" value="cNMP-bd_dom"/>
</dbReference>
<dbReference type="Pfam" id="PF00027">
    <property type="entry name" value="cNMP_binding"/>
    <property type="match status" value="1"/>
</dbReference>
<dbReference type="RefSeq" id="WP_194701805.1">
    <property type="nucleotide sequence ID" value="NZ_JADKNH010000006.1"/>
</dbReference>
<dbReference type="SUPFAM" id="SSF48452">
    <property type="entry name" value="TPR-like"/>
    <property type="match status" value="1"/>
</dbReference>
<dbReference type="InterPro" id="IPR018490">
    <property type="entry name" value="cNMP-bd_dom_sf"/>
</dbReference>
<feature type="domain" description="Cyclic nucleotide-binding" evidence="1">
    <location>
        <begin position="5"/>
        <end position="83"/>
    </location>
</feature>
<name>A0ABR9ZT84_9FIRM</name>
<proteinExistence type="predicted"/>
<dbReference type="SUPFAM" id="SSF51206">
    <property type="entry name" value="cAMP-binding domain-like"/>
    <property type="match status" value="1"/>
</dbReference>